<dbReference type="PANTHER" id="PTHR47934:SF6">
    <property type="entry name" value="MITOCHONDRIAL GROUP I INTRON SPLICING FACTOR CCM1-RELATED"/>
    <property type="match status" value="1"/>
</dbReference>
<comment type="caution">
    <text evidence="2">The sequence shown here is derived from an EMBL/GenBank/DDBJ whole genome shotgun (WGS) entry which is preliminary data.</text>
</comment>
<accession>A0A9W7ZXV7</accession>
<keyword evidence="3" id="KW-1185">Reference proteome</keyword>
<dbReference type="PANTHER" id="PTHR47934">
    <property type="entry name" value="PENTATRICOPEPTIDE REPEAT-CONTAINING PROTEIN PET309, MITOCHONDRIAL"/>
    <property type="match status" value="1"/>
</dbReference>
<dbReference type="GO" id="GO:0005739">
    <property type="term" value="C:mitochondrion"/>
    <property type="evidence" value="ECO:0007669"/>
    <property type="project" value="TreeGrafter"/>
</dbReference>
<dbReference type="InterPro" id="IPR011990">
    <property type="entry name" value="TPR-like_helical_dom_sf"/>
</dbReference>
<proteinExistence type="predicted"/>
<dbReference type="EMBL" id="JANBPT010000715">
    <property type="protein sequence ID" value="KAJ1913941.1"/>
    <property type="molecule type" value="Genomic_DNA"/>
</dbReference>
<dbReference type="OrthoDB" id="185373at2759"/>
<dbReference type="GO" id="GO:0006396">
    <property type="term" value="P:RNA processing"/>
    <property type="evidence" value="ECO:0007669"/>
    <property type="project" value="TreeGrafter"/>
</dbReference>
<protein>
    <submittedName>
        <fullName evidence="2">Uncharacterized protein</fullName>
    </submittedName>
</protein>
<feature type="region of interest" description="Disordered" evidence="1">
    <location>
        <begin position="633"/>
        <end position="654"/>
    </location>
</feature>
<dbReference type="InterPro" id="IPR051114">
    <property type="entry name" value="Mito_RNA_Proc_CCM1"/>
</dbReference>
<dbReference type="AlphaFoldDB" id="A0A9W7ZXV7"/>
<gene>
    <name evidence="2" type="ORF">IWQ60_009007</name>
</gene>
<evidence type="ECO:0000313" key="2">
    <source>
        <dbReference type="EMBL" id="KAJ1913941.1"/>
    </source>
</evidence>
<feature type="region of interest" description="Disordered" evidence="1">
    <location>
        <begin position="1"/>
        <end position="69"/>
    </location>
</feature>
<evidence type="ECO:0000313" key="3">
    <source>
        <dbReference type="Proteomes" id="UP001150569"/>
    </source>
</evidence>
<dbReference type="SUPFAM" id="SSF48452">
    <property type="entry name" value="TPR-like"/>
    <property type="match status" value="1"/>
</dbReference>
<name>A0A9W7ZXV7_9FUNG</name>
<dbReference type="Proteomes" id="UP001150569">
    <property type="component" value="Unassembled WGS sequence"/>
</dbReference>
<sequence>MLIRLIRSQPASRPARVPCVGPVPNGCLTATPTRPMSTDTPPSLPPSEPSSTDAPTQEITPNPKRSRFSTRLDMAPADRPGYTRVPEMLAKMREAVESGRVQVALDQYFSIKGVRLPVPVFTPLDYRMLTQLLRSKNVIQDRHRRNLGPDQEAENQYLLAKEVNQLRVLVDDWFRVITGDAKFLEYAEIEVTELIHSAALARHWRVVHDTYKLTHHRQLVLRPELTNEVVRCIMVSADVAELGVFWGRVQWHMISFNIRTAHLSLALLLKRCHDHRAARALHRMMLLKPPLNDYTRGQLLAVYAQNHQTDEAMALYDRLVGAKESPPETYAFIASHLAQLGKRHLVRQLFDDRAPMATAKDLLLFSKAARILKDVDLLRQVYIHSQRVKDSKADVMTLALAHAFRRLDDPTTARDIVARYLSAASRLNDDQIRSVFQFYLSTNDVDLAMRAFEITLVKGRATNLRCYAPLLTLLNNAQELTHANRVYDILSGPSFPTSLAFDLQMLRFYVMTNHTERIDRIVNRYTDNAAIRGMVFTTLAYSYAHQGRLEPCLAWVRTLTEHRYPLTLNLLKRVFHFLLTRNEVNQAWDLFTTNVEFPSVDPAIAFTLCLREIAATGNVQALETARTWYNAQVERGSSPPNHQKKPKRKPMPSLSAVLNQPATNAQLAATMTQLGRYDDAVEQLLSCPIPRRPMTNSRLPNFDAVGTFAAHREQFSSDQISAITAYWTRCQRPQVLEIWNRVKRVESSVEDFQVDDTDVAATAPPLVPSSDPEGP</sequence>
<dbReference type="GO" id="GO:0003729">
    <property type="term" value="F:mRNA binding"/>
    <property type="evidence" value="ECO:0007669"/>
    <property type="project" value="TreeGrafter"/>
</dbReference>
<evidence type="ECO:0000256" key="1">
    <source>
        <dbReference type="SAM" id="MobiDB-lite"/>
    </source>
</evidence>
<organism evidence="2 3">
    <name type="scientific">Tieghemiomyces parasiticus</name>
    <dbReference type="NCBI Taxonomy" id="78921"/>
    <lineage>
        <taxon>Eukaryota</taxon>
        <taxon>Fungi</taxon>
        <taxon>Fungi incertae sedis</taxon>
        <taxon>Zoopagomycota</taxon>
        <taxon>Kickxellomycotina</taxon>
        <taxon>Dimargaritomycetes</taxon>
        <taxon>Dimargaritales</taxon>
        <taxon>Dimargaritaceae</taxon>
        <taxon>Tieghemiomyces</taxon>
    </lineage>
</organism>
<feature type="region of interest" description="Disordered" evidence="1">
    <location>
        <begin position="750"/>
        <end position="775"/>
    </location>
</feature>
<dbReference type="Gene3D" id="1.25.40.10">
    <property type="entry name" value="Tetratricopeptide repeat domain"/>
    <property type="match status" value="1"/>
</dbReference>
<reference evidence="2" key="1">
    <citation type="submission" date="2022-07" db="EMBL/GenBank/DDBJ databases">
        <title>Phylogenomic reconstructions and comparative analyses of Kickxellomycotina fungi.</title>
        <authorList>
            <person name="Reynolds N.K."/>
            <person name="Stajich J.E."/>
            <person name="Barry K."/>
            <person name="Grigoriev I.V."/>
            <person name="Crous P."/>
            <person name="Smith M.E."/>
        </authorList>
    </citation>
    <scope>NUCLEOTIDE SEQUENCE</scope>
    <source>
        <strain evidence="2">RSA 861</strain>
    </source>
</reference>
<dbReference type="GO" id="GO:0007005">
    <property type="term" value="P:mitochondrion organization"/>
    <property type="evidence" value="ECO:0007669"/>
    <property type="project" value="TreeGrafter"/>
</dbReference>